<reference evidence="2" key="1">
    <citation type="submission" date="2024-03" db="EMBL/GenBank/DDBJ databases">
        <title>The Complete Genome of 'Candidatus Phytoplasma fraxini' AshY1 from the Ash Yellows Group.</title>
        <authorList>
            <person name="Boehm J.W."/>
            <person name="Huettel B."/>
            <person name="Schneider B."/>
            <person name="Kube M."/>
        </authorList>
    </citation>
    <scope>NUCLEOTIDE SEQUENCE [LARGE SCALE GENOMIC DNA]</scope>
    <source>
        <strain evidence="2">AshY1</strain>
    </source>
</reference>
<evidence type="ECO:0008006" key="4">
    <source>
        <dbReference type="Google" id="ProtNLM"/>
    </source>
</evidence>
<protein>
    <recommendedName>
        <fullName evidence="4">Transmembrane protein</fullName>
    </recommendedName>
</protein>
<proteinExistence type="predicted"/>
<gene>
    <name evidence="2" type="ORF">AshY1_00740</name>
</gene>
<dbReference type="EMBL" id="CP146843">
    <property type="protein sequence ID" value="WYY26230.1"/>
    <property type="molecule type" value="Genomic_DNA"/>
</dbReference>
<feature type="transmembrane region" description="Helical" evidence="1">
    <location>
        <begin position="12"/>
        <end position="34"/>
    </location>
</feature>
<name>A0ABZ2UB89_ASHYP</name>
<keyword evidence="1" id="KW-1133">Transmembrane helix</keyword>
<accession>A0ABZ2UB89</accession>
<evidence type="ECO:0000313" key="3">
    <source>
        <dbReference type="Proteomes" id="UP001484199"/>
    </source>
</evidence>
<evidence type="ECO:0000313" key="2">
    <source>
        <dbReference type="EMBL" id="WYY26230.1"/>
    </source>
</evidence>
<keyword evidence="3" id="KW-1185">Reference proteome</keyword>
<keyword evidence="1" id="KW-0472">Membrane</keyword>
<organism evidence="2 3">
    <name type="scientific">Ash yellows phytoplasma</name>
    <dbReference type="NCBI Taxonomy" id="35780"/>
    <lineage>
        <taxon>Bacteria</taxon>
        <taxon>Bacillati</taxon>
        <taxon>Mycoplasmatota</taxon>
        <taxon>Mollicutes</taxon>
        <taxon>Acholeplasmatales</taxon>
        <taxon>Acholeplasmataceae</taxon>
        <taxon>Candidatus Phytoplasma</taxon>
        <taxon>16SrVII (Ash yellows group)</taxon>
    </lineage>
</organism>
<sequence length="290" mass="35330">MTKNSNLGQNSISSIYLLVFLIIFSFVWRLFYILSQQILEKIFYKQYIIIKCKICLEKIRNIKENTKKFNKLKNRKILLNLLSKDIQKYNHSLNKPLKDKHYKNLEKIIFDIYEFFFGNYYPYERFTDEIKSIKISQPDLAKIEHYLNGVLSSIRNGHIIYYLNASDYDPFFNHDPFFNYQKLEDNLKYHRNYIKYLSFYINILENCFCTFIDNHSQQLQKIKSQLLQKQKKSKFIFLYFKKKIHFITKKFCLFLKKSILQKIISLIMTIASYIHFSDYKLFKYIISFIV</sequence>
<dbReference type="RefSeq" id="WP_341266635.1">
    <property type="nucleotide sequence ID" value="NZ_CP146843.1"/>
</dbReference>
<dbReference type="Proteomes" id="UP001484199">
    <property type="component" value="Chromosome"/>
</dbReference>
<evidence type="ECO:0000256" key="1">
    <source>
        <dbReference type="SAM" id="Phobius"/>
    </source>
</evidence>
<keyword evidence="1" id="KW-0812">Transmembrane</keyword>